<protein>
    <submittedName>
        <fullName evidence="2">Uncharacterized protein</fullName>
    </submittedName>
</protein>
<organism evidence="2 3">
    <name type="scientific">Trematosphaeria pertusa</name>
    <dbReference type="NCBI Taxonomy" id="390896"/>
    <lineage>
        <taxon>Eukaryota</taxon>
        <taxon>Fungi</taxon>
        <taxon>Dikarya</taxon>
        <taxon>Ascomycota</taxon>
        <taxon>Pezizomycotina</taxon>
        <taxon>Dothideomycetes</taxon>
        <taxon>Pleosporomycetidae</taxon>
        <taxon>Pleosporales</taxon>
        <taxon>Massarineae</taxon>
        <taxon>Trematosphaeriaceae</taxon>
        <taxon>Trematosphaeria</taxon>
    </lineage>
</organism>
<evidence type="ECO:0000256" key="1">
    <source>
        <dbReference type="SAM" id="MobiDB-lite"/>
    </source>
</evidence>
<dbReference type="Proteomes" id="UP000800094">
    <property type="component" value="Unassembled WGS sequence"/>
</dbReference>
<gene>
    <name evidence="2" type="ORF">BU26DRAFT_521491</name>
</gene>
<dbReference type="AlphaFoldDB" id="A0A6A6I7C0"/>
<accession>A0A6A6I7C0</accession>
<dbReference type="RefSeq" id="XP_033680972.1">
    <property type="nucleotide sequence ID" value="XM_033829546.1"/>
</dbReference>
<proteinExistence type="predicted"/>
<evidence type="ECO:0000313" key="3">
    <source>
        <dbReference type="Proteomes" id="UP000800094"/>
    </source>
</evidence>
<feature type="compositionally biased region" description="Basic and acidic residues" evidence="1">
    <location>
        <begin position="589"/>
        <end position="615"/>
    </location>
</feature>
<feature type="region of interest" description="Disordered" evidence="1">
    <location>
        <begin position="400"/>
        <end position="456"/>
    </location>
</feature>
<feature type="region of interest" description="Disordered" evidence="1">
    <location>
        <begin position="560"/>
        <end position="637"/>
    </location>
</feature>
<dbReference type="OrthoDB" id="10468716at2759"/>
<feature type="compositionally biased region" description="Low complexity" evidence="1">
    <location>
        <begin position="569"/>
        <end position="588"/>
    </location>
</feature>
<evidence type="ECO:0000313" key="2">
    <source>
        <dbReference type="EMBL" id="KAF2245968.1"/>
    </source>
</evidence>
<sequence length="637" mass="72108">MLPFRPLNNFIEDAGNYNPEAIYYFQISTMQVGPRLFALRPCDREVIDLLRDPTVQVCSLPTGRTLYFAIPFPEEALTWLDHAELLELGRHLDDNINLLVQIAGPAAFEHCLSVMYLIADRIEHVWDYPAVLPTSVATDVGEFLHFLKSLTPEEHELLHTGHAIITLGGPDNGYRLEPPTEREHEHVRIAMRNYNAERVPLCDTCFGKLQHGSRRPNREGLKKDCSKSTLVSTDGRGQLIQLDQFKAFLQALANFEADYNQRGYIPQVPEHFLGYRLGALLFPEIQVRPQEWRMFHETGELPRDVEAWARTLTENQLKQLHNDLVYYGRLEVRDFMHAMQCAPIPEGIEQGLSEISADQRREASLNAFFQTLTDFELDLVQKGMKDVVPDDSELGWRLAERSKTGDGSRGQEIHRIGADSTTTDQQKVPEEHSGKKAVSQSIPERTEQAAHRSSARGVSMNDYLQTLTDFELDCFMQGLLGIAADESELGWRLVGPKQKGSFMQGPQSAVSSGRPEKKPTTKASWSNVEALYKELESLSLDEKLMNREYCELAAQPAVPRRMEAASGENSPSQPSRNNHSQQSRQSIQDSRRTARSDIERLSSTEARRSHSRHNDWVYVGEDQPSSSPSSPSRDRQG</sequence>
<feature type="region of interest" description="Disordered" evidence="1">
    <location>
        <begin position="496"/>
        <end position="523"/>
    </location>
</feature>
<feature type="compositionally biased region" description="Basic and acidic residues" evidence="1">
    <location>
        <begin position="400"/>
        <end position="417"/>
    </location>
</feature>
<dbReference type="EMBL" id="ML987199">
    <property type="protein sequence ID" value="KAF2245968.1"/>
    <property type="molecule type" value="Genomic_DNA"/>
</dbReference>
<reference evidence="2" key="1">
    <citation type="journal article" date="2020" name="Stud. Mycol.">
        <title>101 Dothideomycetes genomes: a test case for predicting lifestyles and emergence of pathogens.</title>
        <authorList>
            <person name="Haridas S."/>
            <person name="Albert R."/>
            <person name="Binder M."/>
            <person name="Bloem J."/>
            <person name="Labutti K."/>
            <person name="Salamov A."/>
            <person name="Andreopoulos B."/>
            <person name="Baker S."/>
            <person name="Barry K."/>
            <person name="Bills G."/>
            <person name="Bluhm B."/>
            <person name="Cannon C."/>
            <person name="Castanera R."/>
            <person name="Culley D."/>
            <person name="Daum C."/>
            <person name="Ezra D."/>
            <person name="Gonzalez J."/>
            <person name="Henrissat B."/>
            <person name="Kuo A."/>
            <person name="Liang C."/>
            <person name="Lipzen A."/>
            <person name="Lutzoni F."/>
            <person name="Magnuson J."/>
            <person name="Mondo S."/>
            <person name="Nolan M."/>
            <person name="Ohm R."/>
            <person name="Pangilinan J."/>
            <person name="Park H.-J."/>
            <person name="Ramirez L."/>
            <person name="Alfaro M."/>
            <person name="Sun H."/>
            <person name="Tritt A."/>
            <person name="Yoshinaga Y."/>
            <person name="Zwiers L.-H."/>
            <person name="Turgeon B."/>
            <person name="Goodwin S."/>
            <person name="Spatafora J."/>
            <person name="Crous P."/>
            <person name="Grigoriev I."/>
        </authorList>
    </citation>
    <scope>NUCLEOTIDE SEQUENCE</scope>
    <source>
        <strain evidence="2">CBS 122368</strain>
    </source>
</reference>
<keyword evidence="3" id="KW-1185">Reference proteome</keyword>
<name>A0A6A6I7C0_9PLEO</name>
<dbReference type="GeneID" id="54582876"/>